<dbReference type="STRING" id="1172567.WQO_18975"/>
<organism evidence="2 3">
    <name type="scientific">Streptomyces globisporus C-1027</name>
    <dbReference type="NCBI Taxonomy" id="1172567"/>
    <lineage>
        <taxon>Bacteria</taxon>
        <taxon>Bacillati</taxon>
        <taxon>Actinomycetota</taxon>
        <taxon>Actinomycetes</taxon>
        <taxon>Kitasatosporales</taxon>
        <taxon>Streptomycetaceae</taxon>
        <taxon>Streptomyces</taxon>
    </lineage>
</organism>
<dbReference type="EMBL" id="CP013738">
    <property type="protein sequence ID" value="ALU95218.1"/>
    <property type="molecule type" value="Genomic_DNA"/>
</dbReference>
<dbReference type="InterPro" id="IPR003593">
    <property type="entry name" value="AAA+_ATPase"/>
</dbReference>
<dbReference type="AlphaFoldDB" id="A0A0U3LX82"/>
<dbReference type="GO" id="GO:0005829">
    <property type="term" value="C:cytosol"/>
    <property type="evidence" value="ECO:0007669"/>
    <property type="project" value="TreeGrafter"/>
</dbReference>
<dbReference type="InterPro" id="IPR011528">
    <property type="entry name" value="NERD"/>
</dbReference>
<dbReference type="Pfam" id="PF08378">
    <property type="entry name" value="NERD"/>
    <property type="match status" value="1"/>
</dbReference>
<feature type="domain" description="AAA+ ATPase" evidence="1">
    <location>
        <begin position="230"/>
        <end position="381"/>
    </location>
</feature>
<dbReference type="KEGG" id="sgb:WQO_18975"/>
<dbReference type="PANTHER" id="PTHR11070:SF2">
    <property type="entry name" value="ATP-DEPENDENT DNA HELICASE SRS2"/>
    <property type="match status" value="1"/>
</dbReference>
<sequence>MIPSYFPTSAPPGEQELYKALAESDGTNDWIVLHSLAIADHVKKPEGEADFIVIVPEHGILVIEVKSHLTFDYRNGVWKLGNDAPTARGPFKQASDAMHSLRKYLLKKKVNLNSIPVLSAAWFTAVRARTMLPESPEWHDWQVFDSEDLKNGVAAAVMRTIKRGTVHLDKTTYVAYGGVGPDRTMAQRIASLLRPQFEVGVVAADLRHARQDQLIHFVEEQYDALDSMADNHAVLFTGPAGSGKTLLAMEAARRELAQGHQGRLLCFNRLLGRRLMADMPEDRNLKVGTLHRQLLAVAGVKPPADPPAEFWTEELPERAMESIVAMGDGAAVDFLVIDEVQDILSEPYLDVLDLMVKGGLGSGRVLLFGDFERQVIYDDGAGRELLRTRMPRLPSCRLTMNCRNLPRIGHSVNIFSGLEPGYRKFRRGDDGVNPGWLKYEAGSDQTPLLLEAIRRLRDDHYKLDEIVVLSPLAEGSVAASTTDQWLRQILQPTTGQARRKGELQYATIQAFKGLEAPAVVVTDLDRKLVPNFDSVMYVGLTRATDRLYGVIEADTLRAGMEGER</sequence>
<evidence type="ECO:0000259" key="1">
    <source>
        <dbReference type="SMART" id="SM00382"/>
    </source>
</evidence>
<dbReference type="GO" id="GO:0003677">
    <property type="term" value="F:DNA binding"/>
    <property type="evidence" value="ECO:0007669"/>
    <property type="project" value="InterPro"/>
</dbReference>
<name>A0A0U3LX82_STRGL</name>
<evidence type="ECO:0000313" key="2">
    <source>
        <dbReference type="EMBL" id="ALU95218.1"/>
    </source>
</evidence>
<dbReference type="SMART" id="SM00382">
    <property type="entry name" value="AAA"/>
    <property type="match status" value="1"/>
</dbReference>
<dbReference type="Pfam" id="PF13245">
    <property type="entry name" value="AAA_19"/>
    <property type="match status" value="1"/>
</dbReference>
<evidence type="ECO:0000313" key="3">
    <source>
        <dbReference type="Proteomes" id="UP000064183"/>
    </source>
</evidence>
<dbReference type="GO" id="GO:0005524">
    <property type="term" value="F:ATP binding"/>
    <property type="evidence" value="ECO:0007669"/>
    <property type="project" value="InterPro"/>
</dbReference>
<reference evidence="2 3" key="1">
    <citation type="journal article" date="2012" name="J. Bacteriol.">
        <title>Draft genome sequence of Streptomyces globisporus C-1027, which produces an antitumor antibiotic consisting of a nine-membered enediyne with a chromoprotein.</title>
        <authorList>
            <person name="Wang L."/>
            <person name="Wang S."/>
            <person name="He Q."/>
            <person name="Yu T."/>
            <person name="Li Q."/>
            <person name="Hong B."/>
        </authorList>
    </citation>
    <scope>NUCLEOTIDE SEQUENCE [LARGE SCALE GENOMIC DNA]</scope>
    <source>
        <strain evidence="2 3">C-1027</strain>
    </source>
</reference>
<dbReference type="GO" id="GO:0000725">
    <property type="term" value="P:recombinational repair"/>
    <property type="evidence" value="ECO:0007669"/>
    <property type="project" value="TreeGrafter"/>
</dbReference>
<dbReference type="InterPro" id="IPR027417">
    <property type="entry name" value="P-loop_NTPase"/>
</dbReference>
<dbReference type="GO" id="GO:0043138">
    <property type="term" value="F:3'-5' DNA helicase activity"/>
    <property type="evidence" value="ECO:0007669"/>
    <property type="project" value="TreeGrafter"/>
</dbReference>
<gene>
    <name evidence="2" type="ORF">WQO_18975</name>
</gene>
<dbReference type="SUPFAM" id="SSF52540">
    <property type="entry name" value="P-loop containing nucleoside triphosphate hydrolases"/>
    <property type="match status" value="1"/>
</dbReference>
<dbReference type="InterPro" id="IPR000212">
    <property type="entry name" value="DNA_helicase_UvrD/REP"/>
</dbReference>
<dbReference type="Gene3D" id="3.40.50.300">
    <property type="entry name" value="P-loop containing nucleotide triphosphate hydrolases"/>
    <property type="match status" value="2"/>
</dbReference>
<proteinExistence type="predicted"/>
<protein>
    <submittedName>
        <fullName evidence="2">Nuclease</fullName>
    </submittedName>
</protein>
<accession>A0A0U3LX82</accession>
<dbReference type="Proteomes" id="UP000064183">
    <property type="component" value="Chromosome"/>
</dbReference>
<dbReference type="PANTHER" id="PTHR11070">
    <property type="entry name" value="UVRD / RECB / PCRA DNA HELICASE FAMILY MEMBER"/>
    <property type="match status" value="1"/>
</dbReference>